<dbReference type="PANTHER" id="PTHR33692:SF1">
    <property type="entry name" value="RIBOSOME MATURATION FACTOR RIMM"/>
    <property type="match status" value="1"/>
</dbReference>
<evidence type="ECO:0000256" key="5">
    <source>
        <dbReference type="HAMAP-Rule" id="MF_00014"/>
    </source>
</evidence>
<reference evidence="9" key="1">
    <citation type="submission" date="2011-12" db="EMBL/GenBank/DDBJ databases">
        <title>The complete genome of chromosome of Sulfobacillus acidophilus DSM 10332.</title>
        <authorList>
            <person name="Lucas S."/>
            <person name="Han J."/>
            <person name="Lapidus A."/>
            <person name="Bruce D."/>
            <person name="Goodwin L."/>
            <person name="Pitluck S."/>
            <person name="Peters L."/>
            <person name="Kyrpides N."/>
            <person name="Mavromatis K."/>
            <person name="Ivanova N."/>
            <person name="Mikhailova N."/>
            <person name="Chertkov O."/>
            <person name="Saunders E."/>
            <person name="Detter J.C."/>
            <person name="Tapia R."/>
            <person name="Han C."/>
            <person name="Land M."/>
            <person name="Hauser L."/>
            <person name="Markowitz V."/>
            <person name="Cheng J.-F."/>
            <person name="Hugenholtz P."/>
            <person name="Woyke T."/>
            <person name="Wu D."/>
            <person name="Pukall R."/>
            <person name="Gehrich-Schroeter G."/>
            <person name="Schneider S."/>
            <person name="Klenk H.-P."/>
            <person name="Eisen J.A."/>
        </authorList>
    </citation>
    <scope>NUCLEOTIDE SEQUENCE [LARGE SCALE GENOMIC DNA]</scope>
    <source>
        <strain evidence="9">ATCC 700253 / DSM 10332 / NAL</strain>
    </source>
</reference>
<dbReference type="GO" id="GO:0042274">
    <property type="term" value="P:ribosomal small subunit biogenesis"/>
    <property type="evidence" value="ECO:0007669"/>
    <property type="project" value="UniProtKB-UniRule"/>
</dbReference>
<dbReference type="HOGENOM" id="CLU_077636_3_2_9"/>
<dbReference type="PATRIC" id="fig|679936.5.peg.2507"/>
<dbReference type="GO" id="GO:0005737">
    <property type="term" value="C:cytoplasm"/>
    <property type="evidence" value="ECO:0007669"/>
    <property type="project" value="UniProtKB-SubCell"/>
</dbReference>
<dbReference type="PANTHER" id="PTHR33692">
    <property type="entry name" value="RIBOSOME MATURATION FACTOR RIMM"/>
    <property type="match status" value="1"/>
</dbReference>
<evidence type="ECO:0000256" key="4">
    <source>
        <dbReference type="ARBA" id="ARBA00023186"/>
    </source>
</evidence>
<accession>G8TVG4</accession>
<comment type="similarity">
    <text evidence="5">Belongs to the RimM family.</text>
</comment>
<dbReference type="InterPro" id="IPR036976">
    <property type="entry name" value="RimM_N_sf"/>
</dbReference>
<dbReference type="EMBL" id="CP003179">
    <property type="protein sequence ID" value="AEW05883.1"/>
    <property type="molecule type" value="Genomic_DNA"/>
</dbReference>
<proteinExistence type="inferred from homology"/>
<dbReference type="InterPro" id="IPR002676">
    <property type="entry name" value="RimM_N"/>
</dbReference>
<dbReference type="InterPro" id="IPR056792">
    <property type="entry name" value="PRC_RimM"/>
</dbReference>
<dbReference type="Pfam" id="PF01782">
    <property type="entry name" value="RimM"/>
    <property type="match status" value="1"/>
</dbReference>
<keyword evidence="3 5" id="KW-0698">rRNA processing</keyword>
<dbReference type="SUPFAM" id="SSF50346">
    <property type="entry name" value="PRC-barrel domain"/>
    <property type="match status" value="1"/>
</dbReference>
<dbReference type="NCBIfam" id="TIGR02273">
    <property type="entry name" value="16S_RimM"/>
    <property type="match status" value="1"/>
</dbReference>
<comment type="subcellular location">
    <subcellularLocation>
        <location evidence="5">Cytoplasm</location>
    </subcellularLocation>
</comment>
<dbReference type="Pfam" id="PF24986">
    <property type="entry name" value="PRC_RimM"/>
    <property type="match status" value="1"/>
</dbReference>
<evidence type="ECO:0000256" key="2">
    <source>
        <dbReference type="ARBA" id="ARBA00022517"/>
    </source>
</evidence>
<comment type="domain">
    <text evidence="5">The PRC barrel domain binds ribosomal protein uS19.</text>
</comment>
<evidence type="ECO:0000313" key="8">
    <source>
        <dbReference type="EMBL" id="AEW05883.1"/>
    </source>
</evidence>
<keyword evidence="9" id="KW-1185">Reference proteome</keyword>
<dbReference type="InterPro" id="IPR009000">
    <property type="entry name" value="Transl_B-barrel_sf"/>
</dbReference>
<dbReference type="KEGG" id="sap:Sulac_2420"/>
<comment type="function">
    <text evidence="5">An accessory protein needed during the final step in the assembly of 30S ribosomal subunit, possibly for assembly of the head region. Essential for efficient processing of 16S rRNA. May be needed both before and after RbfA during the maturation of 16S rRNA. It has affinity for free ribosomal 30S subunits but not for 70S ribosomes.</text>
</comment>
<dbReference type="STRING" id="679936.Sulac_2420"/>
<dbReference type="InterPro" id="IPR011033">
    <property type="entry name" value="PRC_barrel-like_sf"/>
</dbReference>
<dbReference type="GO" id="GO:0043022">
    <property type="term" value="F:ribosome binding"/>
    <property type="evidence" value="ECO:0007669"/>
    <property type="project" value="InterPro"/>
</dbReference>
<evidence type="ECO:0000256" key="1">
    <source>
        <dbReference type="ARBA" id="ARBA00022490"/>
    </source>
</evidence>
<dbReference type="Gene3D" id="2.30.30.240">
    <property type="entry name" value="PRC-barrel domain"/>
    <property type="match status" value="1"/>
</dbReference>
<comment type="subunit">
    <text evidence="5">Binds ribosomal protein uS19.</text>
</comment>
<dbReference type="AlphaFoldDB" id="G8TVG4"/>
<gene>
    <name evidence="5" type="primary">rimM</name>
    <name evidence="8" type="ordered locus">Sulac_2420</name>
</gene>
<evidence type="ECO:0000313" key="9">
    <source>
        <dbReference type="Proteomes" id="UP000005439"/>
    </source>
</evidence>
<evidence type="ECO:0000256" key="3">
    <source>
        <dbReference type="ARBA" id="ARBA00022552"/>
    </source>
</evidence>
<dbReference type="Proteomes" id="UP000005439">
    <property type="component" value="Chromosome"/>
</dbReference>
<dbReference type="GO" id="GO:0005840">
    <property type="term" value="C:ribosome"/>
    <property type="evidence" value="ECO:0007669"/>
    <property type="project" value="InterPro"/>
</dbReference>
<dbReference type="InterPro" id="IPR011961">
    <property type="entry name" value="RimM"/>
</dbReference>
<keyword evidence="2 5" id="KW-0690">Ribosome biogenesis</keyword>
<dbReference type="HAMAP" id="MF_00014">
    <property type="entry name" value="Ribosome_mat_RimM"/>
    <property type="match status" value="1"/>
</dbReference>
<keyword evidence="1 5" id="KW-0963">Cytoplasm</keyword>
<evidence type="ECO:0000259" key="6">
    <source>
        <dbReference type="Pfam" id="PF01782"/>
    </source>
</evidence>
<feature type="domain" description="Ribosome maturation factor RimM PRC barrel" evidence="7">
    <location>
        <begin position="104"/>
        <end position="170"/>
    </location>
</feature>
<evidence type="ECO:0000259" key="7">
    <source>
        <dbReference type="Pfam" id="PF24986"/>
    </source>
</evidence>
<dbReference type="Gene3D" id="2.40.30.60">
    <property type="entry name" value="RimM"/>
    <property type="match status" value="1"/>
</dbReference>
<name>G8TVG4_SULAD</name>
<protein>
    <recommendedName>
        <fullName evidence="5">Ribosome maturation factor RimM</fullName>
    </recommendedName>
</protein>
<dbReference type="GO" id="GO:0006364">
    <property type="term" value="P:rRNA processing"/>
    <property type="evidence" value="ECO:0007669"/>
    <property type="project" value="UniProtKB-UniRule"/>
</dbReference>
<organism evidence="8 9">
    <name type="scientific">Sulfobacillus acidophilus (strain ATCC 700253 / DSM 10332 / NAL)</name>
    <dbReference type="NCBI Taxonomy" id="679936"/>
    <lineage>
        <taxon>Bacteria</taxon>
        <taxon>Bacillati</taxon>
        <taxon>Bacillota</taxon>
        <taxon>Clostridia</taxon>
        <taxon>Eubacteriales</taxon>
        <taxon>Clostridiales Family XVII. Incertae Sedis</taxon>
        <taxon>Sulfobacillus</taxon>
    </lineage>
</organism>
<feature type="domain" description="RimM N-terminal" evidence="6">
    <location>
        <begin position="14"/>
        <end position="92"/>
    </location>
</feature>
<keyword evidence="4 5" id="KW-0143">Chaperone</keyword>
<dbReference type="SUPFAM" id="SSF50447">
    <property type="entry name" value="Translation proteins"/>
    <property type="match status" value="1"/>
</dbReference>
<reference evidence="8 9" key="2">
    <citation type="journal article" date="2012" name="Stand. Genomic Sci.">
        <title>Complete genome sequence of the moderately thermophilic mineral-sulfide-oxidizing firmicute Sulfobacillus acidophilus type strain (NAL(T)).</title>
        <authorList>
            <person name="Anderson I."/>
            <person name="Chertkov O."/>
            <person name="Chen A."/>
            <person name="Saunders E."/>
            <person name="Lapidus A."/>
            <person name="Nolan M."/>
            <person name="Lucas S."/>
            <person name="Hammon N."/>
            <person name="Deshpande S."/>
            <person name="Cheng J.F."/>
            <person name="Han C."/>
            <person name="Tapia R."/>
            <person name="Goodwin L.A."/>
            <person name="Pitluck S."/>
            <person name="Liolios K."/>
            <person name="Pagani I."/>
            <person name="Ivanova N."/>
            <person name="Mikhailova N."/>
            <person name="Pati A."/>
            <person name="Palaniappan K."/>
            <person name="Land M."/>
            <person name="Pan C."/>
            <person name="Rohde M."/>
            <person name="Pukall R."/>
            <person name="Goker M."/>
            <person name="Detter J.C."/>
            <person name="Woyke T."/>
            <person name="Bristow J."/>
            <person name="Eisen J.A."/>
            <person name="Markowitz V."/>
            <person name="Hugenholtz P."/>
            <person name="Kyrpides N.C."/>
            <person name="Klenk H.P."/>
            <person name="Mavromatis K."/>
        </authorList>
    </citation>
    <scope>NUCLEOTIDE SEQUENCE [LARGE SCALE GENOMIC DNA]</scope>
    <source>
        <strain evidence="9">ATCC 700253 / DSM 10332 / NAL</strain>
    </source>
</reference>
<sequence>MSKSPAVWPGHVLVGQITAPHGIDGTFRVYPTTDFPERWRQWQSVVIDRLGGSRAVIQSRLTPTMVLLKVEGIQTRDAAEALRGALVMVPETALPDLPPGEYYWHQLIGLTVVEVGTGRVLGTLAHVLRTGARHDVFEVERPGKKSLLIPALKDVVKHVSLAEGRMDVALLPGLEDVAD</sequence>